<evidence type="ECO:0000313" key="4">
    <source>
        <dbReference type="Proteomes" id="UP000246050"/>
    </source>
</evidence>
<reference evidence="3 4" key="1">
    <citation type="submission" date="2018-05" db="EMBL/GenBank/DDBJ databases">
        <title>Micromonosporas from Atacama Desert.</title>
        <authorList>
            <person name="Carro L."/>
            <person name="Golinska P."/>
            <person name="Klenk H.-P."/>
            <person name="Goodfellow M."/>
        </authorList>
    </citation>
    <scope>NUCLEOTIDE SEQUENCE [LARGE SCALE GENOMIC DNA]</scope>
    <source>
        <strain evidence="3 4">4G51</strain>
    </source>
</reference>
<dbReference type="RefSeq" id="WP_109805657.1">
    <property type="nucleotide sequence ID" value="NZ_JAXOTQ010000005.1"/>
</dbReference>
<dbReference type="AlphaFoldDB" id="A0A317CX56"/>
<dbReference type="InterPro" id="IPR013320">
    <property type="entry name" value="ConA-like_dom_sf"/>
</dbReference>
<sequence>MRRPRRLAVATAALLAAGLTAAAGASPAQADRDRPHDVHPALRSHLVAFYDFDHPVEGDVALERDQGRSGTEIELINGGSAMRVPDQAYKGSGNALQTRQVNPEVTGNDDWKAGTWSASGVRTLRAFSGAEGTTVMGWFKREMDGPALNSTTANPTDRFNAIGLAGVLTGDSDGHGVRALLELIDVNGELRLVALGRRLDGGNSQTFAASEDWRTLLPKGEWVHLAATYDFTTGTMALYRNGEPVDGFYTRNDDPWQVSGPGPHVTTASDPRGIKIGGSFPQNTLERNPCDCRMDALMFLDSVIPAGDIAKQYRYMAR</sequence>
<keyword evidence="5" id="KW-1185">Reference proteome</keyword>
<organism evidence="3 4">
    <name type="scientific">Micromonospora sicca</name>
    <dbReference type="NCBI Taxonomy" id="2202420"/>
    <lineage>
        <taxon>Bacteria</taxon>
        <taxon>Bacillati</taxon>
        <taxon>Actinomycetota</taxon>
        <taxon>Actinomycetes</taxon>
        <taxon>Micromonosporales</taxon>
        <taxon>Micromonosporaceae</taxon>
        <taxon>Micromonospora</taxon>
    </lineage>
</organism>
<dbReference type="SUPFAM" id="SSF49899">
    <property type="entry name" value="Concanavalin A-like lectins/glucanases"/>
    <property type="match status" value="1"/>
</dbReference>
<comment type="caution">
    <text evidence="3">The sequence shown here is derived from an EMBL/GenBank/DDBJ whole genome shotgun (WGS) entry which is preliminary data.</text>
</comment>
<dbReference type="Pfam" id="PF13385">
    <property type="entry name" value="Laminin_G_3"/>
    <property type="match status" value="1"/>
</dbReference>
<evidence type="ECO:0000313" key="3">
    <source>
        <dbReference type="EMBL" id="PWR07198.1"/>
    </source>
</evidence>
<evidence type="ECO:0000256" key="1">
    <source>
        <dbReference type="SAM" id="SignalP"/>
    </source>
</evidence>
<gene>
    <name evidence="3" type="ORF">DKT69_35005</name>
    <name evidence="2" type="ORF">U2F25_05240</name>
</gene>
<feature type="chain" id="PRO_5016407971" evidence="1">
    <location>
        <begin position="31"/>
        <end position="318"/>
    </location>
</feature>
<name>A0A317CX56_9ACTN</name>
<keyword evidence="1" id="KW-0732">Signal</keyword>
<dbReference type="Proteomes" id="UP000246050">
    <property type="component" value="Unassembled WGS sequence"/>
</dbReference>
<dbReference type="Gene3D" id="2.60.120.200">
    <property type="match status" value="1"/>
</dbReference>
<dbReference type="EMBL" id="JAXOTQ010000005">
    <property type="protein sequence ID" value="MDZ5488881.1"/>
    <property type="molecule type" value="Genomic_DNA"/>
</dbReference>
<dbReference type="EMBL" id="QGKS01000485">
    <property type="protein sequence ID" value="PWR07198.1"/>
    <property type="molecule type" value="Genomic_DNA"/>
</dbReference>
<dbReference type="OrthoDB" id="3553050at2"/>
<dbReference type="Proteomes" id="UP001290101">
    <property type="component" value="Unassembled WGS sequence"/>
</dbReference>
<reference evidence="2 5" key="2">
    <citation type="submission" date="2023-12" db="EMBL/GenBank/DDBJ databases">
        <title>Micromonospora sp. nov., isolated from Atacama Desert.</title>
        <authorList>
            <person name="Carro L."/>
            <person name="Golinska P."/>
            <person name="Klenk H.-P."/>
            <person name="Goodfellow M."/>
        </authorList>
    </citation>
    <scope>NUCLEOTIDE SEQUENCE [LARGE SCALE GENOMIC DNA]</scope>
    <source>
        <strain evidence="2 5">4G53</strain>
    </source>
</reference>
<protein>
    <submittedName>
        <fullName evidence="2">LamG-like jellyroll fold domain-containing protein</fullName>
    </submittedName>
</protein>
<feature type="signal peptide" evidence="1">
    <location>
        <begin position="1"/>
        <end position="30"/>
    </location>
</feature>
<accession>A0A317CX56</accession>
<proteinExistence type="predicted"/>
<evidence type="ECO:0000313" key="5">
    <source>
        <dbReference type="Proteomes" id="UP001290101"/>
    </source>
</evidence>
<dbReference type="InterPro" id="IPR006311">
    <property type="entry name" value="TAT_signal"/>
</dbReference>
<dbReference type="PROSITE" id="PS51318">
    <property type="entry name" value="TAT"/>
    <property type="match status" value="1"/>
</dbReference>
<evidence type="ECO:0000313" key="2">
    <source>
        <dbReference type="EMBL" id="MDZ5488881.1"/>
    </source>
</evidence>